<dbReference type="SUPFAM" id="SSF56219">
    <property type="entry name" value="DNase I-like"/>
    <property type="match status" value="1"/>
</dbReference>
<dbReference type="Gene3D" id="3.60.10.10">
    <property type="entry name" value="Endonuclease/exonuclease/phosphatase"/>
    <property type="match status" value="1"/>
</dbReference>
<name>A0A9Q1QEE2_9CARY</name>
<keyword evidence="2" id="KW-1185">Reference proteome</keyword>
<dbReference type="InterPro" id="IPR036691">
    <property type="entry name" value="Endo/exonu/phosph_ase_sf"/>
</dbReference>
<gene>
    <name evidence="1" type="ORF">Cgig2_030208</name>
</gene>
<proteinExistence type="predicted"/>
<evidence type="ECO:0000313" key="2">
    <source>
        <dbReference type="Proteomes" id="UP001153076"/>
    </source>
</evidence>
<dbReference type="OrthoDB" id="999724at2759"/>
<evidence type="ECO:0000313" key="1">
    <source>
        <dbReference type="EMBL" id="KAJ8439273.1"/>
    </source>
</evidence>
<organism evidence="1 2">
    <name type="scientific">Carnegiea gigantea</name>
    <dbReference type="NCBI Taxonomy" id="171969"/>
    <lineage>
        <taxon>Eukaryota</taxon>
        <taxon>Viridiplantae</taxon>
        <taxon>Streptophyta</taxon>
        <taxon>Embryophyta</taxon>
        <taxon>Tracheophyta</taxon>
        <taxon>Spermatophyta</taxon>
        <taxon>Magnoliopsida</taxon>
        <taxon>eudicotyledons</taxon>
        <taxon>Gunneridae</taxon>
        <taxon>Pentapetalae</taxon>
        <taxon>Caryophyllales</taxon>
        <taxon>Cactineae</taxon>
        <taxon>Cactaceae</taxon>
        <taxon>Cactoideae</taxon>
        <taxon>Echinocereeae</taxon>
        <taxon>Carnegiea</taxon>
    </lineage>
</organism>
<sequence length="189" mass="22753">MIKYRLFDLGFSGYEFTWANRRYSGELVEEQLDRFCASAEWMALFSYFKVSHLDKNLSDHLPILLDTFDKVEMSSRSKRTRKFEVMSAEDPRCEEIITSSWNQVGDIEAHWLKSLLNWNVEEFANVQKHIGIFQHQIKQVSDAKKRAEVLRKIQYWRHKKEILWWEWSQIDFLKFGYQNSNWFHSKASA</sequence>
<dbReference type="AlphaFoldDB" id="A0A9Q1QEE2"/>
<reference evidence="1" key="1">
    <citation type="submission" date="2022-04" db="EMBL/GenBank/DDBJ databases">
        <title>Carnegiea gigantea Genome sequencing and assembly v2.</title>
        <authorList>
            <person name="Copetti D."/>
            <person name="Sanderson M.J."/>
            <person name="Burquez A."/>
            <person name="Wojciechowski M.F."/>
        </authorList>
    </citation>
    <scope>NUCLEOTIDE SEQUENCE</scope>
    <source>
        <strain evidence="1">SGP5-SGP5p</strain>
        <tissue evidence="1">Aerial part</tissue>
    </source>
</reference>
<dbReference type="PANTHER" id="PTHR33710">
    <property type="entry name" value="BNAC02G09200D PROTEIN"/>
    <property type="match status" value="1"/>
</dbReference>
<comment type="caution">
    <text evidence="1">The sequence shown here is derived from an EMBL/GenBank/DDBJ whole genome shotgun (WGS) entry which is preliminary data.</text>
</comment>
<accession>A0A9Q1QEE2</accession>
<evidence type="ECO:0008006" key="3">
    <source>
        <dbReference type="Google" id="ProtNLM"/>
    </source>
</evidence>
<dbReference type="Proteomes" id="UP001153076">
    <property type="component" value="Unassembled WGS sequence"/>
</dbReference>
<dbReference type="EMBL" id="JAKOGI010000226">
    <property type="protein sequence ID" value="KAJ8439273.1"/>
    <property type="molecule type" value="Genomic_DNA"/>
</dbReference>
<protein>
    <recommendedName>
        <fullName evidence="3">Endonuclease/exonuclease/phosphatase domain-containing protein</fullName>
    </recommendedName>
</protein>
<dbReference type="PANTHER" id="PTHR33710:SF86">
    <property type="entry name" value="VIRAL MOVEMENT PROTEIN"/>
    <property type="match status" value="1"/>
</dbReference>